<evidence type="ECO:0000256" key="2">
    <source>
        <dbReference type="ARBA" id="ARBA00012755"/>
    </source>
</evidence>
<feature type="signal peptide" evidence="8">
    <location>
        <begin position="1"/>
        <end position="20"/>
    </location>
</feature>
<evidence type="ECO:0000256" key="4">
    <source>
        <dbReference type="ARBA" id="ARBA00023295"/>
    </source>
</evidence>
<dbReference type="EMBL" id="CACRUT010000016">
    <property type="protein sequence ID" value="VYU45998.1"/>
    <property type="molecule type" value="Genomic_DNA"/>
</dbReference>
<dbReference type="InterPro" id="IPR038417">
    <property type="entry name" value="Alpga-gal_N_sf"/>
</dbReference>
<feature type="binding site" evidence="7">
    <location>
        <position position="424"/>
    </location>
    <ligand>
        <name>substrate</name>
    </ligand>
</feature>
<dbReference type="PRINTS" id="PR00743">
    <property type="entry name" value="GLHYDRLASE36"/>
</dbReference>
<protein>
    <recommendedName>
        <fullName evidence="2 5">Alpha-galactosidase</fullName>
        <ecNumber evidence="2 5">3.2.1.22</ecNumber>
    </recommendedName>
</protein>
<dbReference type="InterPro" id="IPR002252">
    <property type="entry name" value="Glyco_hydro_36"/>
</dbReference>
<dbReference type="Pfam" id="PF16874">
    <property type="entry name" value="Glyco_hydro_36C"/>
    <property type="match status" value="1"/>
</dbReference>
<comment type="catalytic activity">
    <reaction evidence="1 5">
        <text>Hydrolysis of terminal, non-reducing alpha-D-galactose residues in alpha-D-galactosides, including galactose oligosaccharides, galactomannans and galactolipids.</text>
        <dbReference type="EC" id="3.2.1.22"/>
    </reaction>
</comment>
<dbReference type="Gene3D" id="3.20.20.70">
    <property type="entry name" value="Aldolase class I"/>
    <property type="match status" value="1"/>
</dbReference>
<evidence type="ECO:0000256" key="5">
    <source>
        <dbReference type="PIRNR" id="PIRNR005536"/>
    </source>
</evidence>
<feature type="binding site" evidence="7">
    <location>
        <begin position="458"/>
        <end position="462"/>
    </location>
    <ligand>
        <name>substrate</name>
    </ligand>
</feature>
<name>A0A6N3F1L3_9BACT</name>
<accession>A0A6N3F1L3</accession>
<reference evidence="11" key="1">
    <citation type="submission" date="2019-11" db="EMBL/GenBank/DDBJ databases">
        <authorList>
            <person name="Feng L."/>
        </authorList>
    </citation>
    <scope>NUCLEOTIDE SEQUENCE</scope>
    <source>
        <strain evidence="11">PclaraLFYP37</strain>
    </source>
</reference>
<feature type="chain" id="PRO_5026726517" description="Alpha-galactosidase" evidence="8">
    <location>
        <begin position="21"/>
        <end position="718"/>
    </location>
</feature>
<comment type="similarity">
    <text evidence="5">Belongs to the glycosyl hydrolase.</text>
</comment>
<dbReference type="RefSeq" id="WP_270651849.1">
    <property type="nucleotide sequence ID" value="NZ_AP025941.1"/>
</dbReference>
<feature type="binding site" evidence="7">
    <location>
        <position position="529"/>
    </location>
    <ligand>
        <name>substrate</name>
    </ligand>
</feature>
<feature type="binding site" evidence="7">
    <location>
        <position position="507"/>
    </location>
    <ligand>
        <name>substrate</name>
    </ligand>
</feature>
<dbReference type="SUPFAM" id="SSF51445">
    <property type="entry name" value="(Trans)glycosidases"/>
    <property type="match status" value="1"/>
</dbReference>
<proteinExistence type="inferred from homology"/>
<evidence type="ECO:0000259" key="9">
    <source>
        <dbReference type="Pfam" id="PF16874"/>
    </source>
</evidence>
<keyword evidence="8" id="KW-0732">Signal</keyword>
<feature type="binding site" evidence="7">
    <location>
        <position position="177"/>
    </location>
    <ligand>
        <name>substrate</name>
    </ligand>
</feature>
<dbReference type="Pfam" id="PF16875">
    <property type="entry name" value="Glyco_hydro_36N"/>
    <property type="match status" value="1"/>
</dbReference>
<dbReference type="InterPro" id="IPR013780">
    <property type="entry name" value="Glyco_hydro_b"/>
</dbReference>
<dbReference type="InterPro" id="IPR017853">
    <property type="entry name" value="GH"/>
</dbReference>
<evidence type="ECO:0000256" key="3">
    <source>
        <dbReference type="ARBA" id="ARBA00022801"/>
    </source>
</evidence>
<feature type="binding site" evidence="7">
    <location>
        <begin position="344"/>
        <end position="345"/>
    </location>
    <ligand>
        <name>substrate</name>
    </ligand>
</feature>
<evidence type="ECO:0000256" key="8">
    <source>
        <dbReference type="SAM" id="SignalP"/>
    </source>
</evidence>
<dbReference type="AlphaFoldDB" id="A0A6N3F1L3"/>
<keyword evidence="4 5" id="KW-0326">Glycosidase</keyword>
<dbReference type="PANTHER" id="PTHR43053:SF3">
    <property type="entry name" value="ALPHA-GALACTOSIDASE C-RELATED"/>
    <property type="match status" value="1"/>
</dbReference>
<keyword evidence="3 5" id="KW-0378">Hydrolase</keyword>
<evidence type="ECO:0000259" key="10">
    <source>
        <dbReference type="Pfam" id="PF16875"/>
    </source>
</evidence>
<dbReference type="EC" id="3.2.1.22" evidence="2 5"/>
<feature type="domain" description="Glycosyl hydrolase family 36 C-terminal" evidence="9">
    <location>
        <begin position="627"/>
        <end position="714"/>
    </location>
</feature>
<organism evidence="11">
    <name type="scientific">Paraprevotella clara</name>
    <dbReference type="NCBI Taxonomy" id="454154"/>
    <lineage>
        <taxon>Bacteria</taxon>
        <taxon>Pseudomonadati</taxon>
        <taxon>Bacteroidota</taxon>
        <taxon>Bacteroidia</taxon>
        <taxon>Bacteroidales</taxon>
        <taxon>Prevotellaceae</taxon>
        <taxon>Paraprevotella</taxon>
    </lineage>
</organism>
<dbReference type="GO" id="GO:0016052">
    <property type="term" value="P:carbohydrate catabolic process"/>
    <property type="evidence" value="ECO:0007669"/>
    <property type="project" value="InterPro"/>
</dbReference>
<dbReference type="InterPro" id="IPR031704">
    <property type="entry name" value="Glyco_hydro_36_N"/>
</dbReference>
<dbReference type="PANTHER" id="PTHR43053">
    <property type="entry name" value="GLYCOSIDASE FAMILY 31"/>
    <property type="match status" value="1"/>
</dbReference>
<dbReference type="InterPro" id="IPR013785">
    <property type="entry name" value="Aldolase_TIM"/>
</dbReference>
<dbReference type="GO" id="GO:0004557">
    <property type="term" value="F:alpha-galactosidase activity"/>
    <property type="evidence" value="ECO:0007669"/>
    <property type="project" value="UniProtKB-UniRule"/>
</dbReference>
<feature type="active site" description="Nucleophile" evidence="6">
    <location>
        <position position="460"/>
    </location>
</feature>
<feature type="domain" description="Glycosyl hydrolase family 36 N-terminal" evidence="10">
    <location>
        <begin position="60"/>
        <end position="264"/>
    </location>
</feature>
<evidence type="ECO:0000256" key="1">
    <source>
        <dbReference type="ARBA" id="ARBA00001255"/>
    </source>
</evidence>
<sequence>MRIKAILSLCLFTLATAVSADEFIKINTDQVGLVLRAADNGRLYQSYLGKRLANESDLQHLPKGNEAYLTHGMEDYFEPAIEVHHNDANPSLLLKYVSHTSKNVQPGVDETVITLQDDKYPVTVKLHYVAYAKENIIKTFTEISHQEKKPLKLERYASAMLHFSRPAYYLTEFSGDWIYEATMSTTPLNFGKKVLDTKLGARANMFTPPMFILSLDKESSENEGEVILGTLGWTGNFRFTFEVDNKKDLRVIAGINPYFSEYSLPKGETFRTPDFYFTYSDCGRGQASRNFHDWARKYQLKDGQEDRMTLLNNWEATYFDFNEDKLVELMGDAVKLGVDMFLLDDGWFGNKYERHSDTQGLGDWDETQHKLPHGIQKLVDEAAKRNIKFGIWIEPEMVSPKSELYEKHKDWVIHLPNRDEYYFRNQMVLDLSNPEVQDFVFGVVDGLMTKYPGIAYFKWDCNSPITNIYSPYLKDKQTHLYVDYVRGLYKVLDRIKAKYPKLPMMLCSGGSGRIDYEALQYFTEFWASDNTDPIQRLFIQYGYSFFYPAKSMSAHVTTWNKNASIKFRTDVAMMGKLGFDIKLSDMSGDDLTYCQGAVKNYKRLRPAIMEGDLYRLVSPYDGTRSHAANQFVSKDKNKAVVFAFDVYPGYGEKILPVRLEGLDAGKQYRVKEINLMPNQGSSLEGNDRVFSGDYLMKVGLNLLTGNKLYSRVVEITAE</sequence>
<gene>
    <name evidence="11" type="primary">rafA_2</name>
    <name evidence="11" type="ORF">PCLFYP37_02980</name>
</gene>
<dbReference type="Gene3D" id="2.60.40.1180">
    <property type="entry name" value="Golgi alpha-mannosidase II"/>
    <property type="match status" value="1"/>
</dbReference>
<feature type="active site" description="Proton donor" evidence="6">
    <location>
        <position position="529"/>
    </location>
</feature>
<dbReference type="Pfam" id="PF02065">
    <property type="entry name" value="Melibiase"/>
    <property type="match status" value="1"/>
</dbReference>
<dbReference type="InterPro" id="IPR031705">
    <property type="entry name" value="Glyco_hydro_36_C"/>
</dbReference>
<dbReference type="PIRSF" id="PIRSF005536">
    <property type="entry name" value="Agal"/>
    <property type="match status" value="1"/>
</dbReference>
<dbReference type="InterPro" id="IPR050985">
    <property type="entry name" value="Alpha-glycosidase_related"/>
</dbReference>
<dbReference type="Gene3D" id="2.70.98.60">
    <property type="entry name" value="alpha-galactosidase from lactobacil brevis"/>
    <property type="match status" value="1"/>
</dbReference>
<evidence type="ECO:0000313" key="11">
    <source>
        <dbReference type="EMBL" id="VYU45998.1"/>
    </source>
</evidence>
<evidence type="ECO:0000256" key="6">
    <source>
        <dbReference type="PIRSR" id="PIRSR005536-1"/>
    </source>
</evidence>
<evidence type="ECO:0000256" key="7">
    <source>
        <dbReference type="PIRSR" id="PIRSR005536-2"/>
    </source>
</evidence>
<dbReference type="FunFam" id="3.20.20.70:FF:000118">
    <property type="entry name" value="Alpha-galactosidase"/>
    <property type="match status" value="1"/>
</dbReference>
<dbReference type="CDD" id="cd14791">
    <property type="entry name" value="GH36"/>
    <property type="match status" value="1"/>
</dbReference>